<sequence length="662" mass="75521">MENLKLQDNVYCMGGMHKQRLFADVGVKRKSFDHLDRRESDWLESKLEAAGPRRSQLPFCSTPLGDKIEPSSAIGYHISTTRGRASSFHGYISDAYQQAVASAKRDHWKILVIKATSHERIPPKEKHIFQLVQGSHWGGSIENREAPCGSIYRQLGKRLLSEEWIVVLKSLVVFHRIFREGSDSFASEVSRSSSAIFNLQGFRDSSHGGWNHVPFIRCYGRYLESWCRTKANIHFPEGPVYTDIPHVDSAEDTTFENHTERLSYATKDNMKKTKFLYGPHRYRECSIEQLLEELPWLLENLECLVSCEIQGNMKRCPIALAGFSLILSDSYRLWNVVCDAMENLVESYFFLPYEQAKEALTAYGHFLKLLRQLRKFFESAKMINAQVSVPDIHRIPSNIAGEMERYLRKAFLGKNSHSTCVSRSSRRKVLDSYPGMDLAPIPIPEAQFGPTTHSSSGISKRRTSTVQHMIGSEAEGTGQLYSTNFQQTHPKQSNYYYYVDTSTPVSYIERGKAHRRSVSGSFYSNARLSTISQTQLPSSYIPPSAPSERSSSTSHRSGYGISSMRYPNRFLRRQEHPYVVGSPSESSSSRLLKSTKSLFTPKPSRSLYTSPQEEGWIYNPRKYDYDYGEDPHLRDNRGYTVSSSPQMATRHDRRAYSLPSAQ</sequence>
<name>A0A9C7PWZ5_9RHOD</name>
<comment type="subcellular location">
    <subcellularLocation>
        <location evidence="1">Membrane</location>
        <location evidence="1">Clathrin-coated pit</location>
    </subcellularLocation>
</comment>
<dbReference type="PROSITE" id="PS50942">
    <property type="entry name" value="ENTH"/>
    <property type="match status" value="1"/>
</dbReference>
<dbReference type="GO" id="GO:0000149">
    <property type="term" value="F:SNARE binding"/>
    <property type="evidence" value="ECO:0007669"/>
    <property type="project" value="TreeGrafter"/>
</dbReference>
<gene>
    <name evidence="7" type="ORF">GpartN1_g3776.t1</name>
</gene>
<dbReference type="PANTHER" id="PTHR22951">
    <property type="entry name" value="CLATHRIN ASSEMBLY PROTEIN"/>
    <property type="match status" value="1"/>
</dbReference>
<evidence type="ECO:0000313" key="7">
    <source>
        <dbReference type="EMBL" id="GJQ11985.1"/>
    </source>
</evidence>
<dbReference type="GO" id="GO:0048268">
    <property type="term" value="P:clathrin coat assembly"/>
    <property type="evidence" value="ECO:0007669"/>
    <property type="project" value="InterPro"/>
</dbReference>
<evidence type="ECO:0000256" key="2">
    <source>
        <dbReference type="ARBA" id="ARBA00022583"/>
    </source>
</evidence>
<evidence type="ECO:0000256" key="3">
    <source>
        <dbReference type="ARBA" id="ARBA00023136"/>
    </source>
</evidence>
<dbReference type="Gene3D" id="1.20.58.150">
    <property type="entry name" value="ANTH domain"/>
    <property type="match status" value="1"/>
</dbReference>
<dbReference type="GO" id="GO:0032050">
    <property type="term" value="F:clathrin heavy chain binding"/>
    <property type="evidence" value="ECO:0007669"/>
    <property type="project" value="TreeGrafter"/>
</dbReference>
<evidence type="ECO:0000256" key="1">
    <source>
        <dbReference type="ARBA" id="ARBA00004600"/>
    </source>
</evidence>
<reference evidence="7" key="1">
    <citation type="journal article" date="2022" name="Proc. Natl. Acad. Sci. U.S.A.">
        <title>Life cycle and functional genomics of the unicellular red alga Galdieria for elucidating algal and plant evolution and industrial use.</title>
        <authorList>
            <person name="Hirooka S."/>
            <person name="Itabashi T."/>
            <person name="Ichinose T.M."/>
            <person name="Onuma R."/>
            <person name="Fujiwara T."/>
            <person name="Yamashita S."/>
            <person name="Jong L.W."/>
            <person name="Tomita R."/>
            <person name="Iwane A.H."/>
            <person name="Miyagishima S.Y."/>
        </authorList>
    </citation>
    <scope>NUCLEOTIDE SEQUENCE</scope>
    <source>
        <strain evidence="7">NBRC 102759</strain>
    </source>
</reference>
<dbReference type="InterPro" id="IPR013809">
    <property type="entry name" value="ENTH"/>
</dbReference>
<dbReference type="InterPro" id="IPR008942">
    <property type="entry name" value="ENTH_VHS"/>
</dbReference>
<dbReference type="SUPFAM" id="SSF89009">
    <property type="entry name" value="GAT-like domain"/>
    <property type="match status" value="1"/>
</dbReference>
<feature type="compositionally biased region" description="Low complexity" evidence="5">
    <location>
        <begin position="546"/>
        <end position="562"/>
    </location>
</feature>
<comment type="caution">
    <text evidence="7">The sequence shown here is derived from an EMBL/GenBank/DDBJ whole genome shotgun (WGS) entry which is preliminary data.</text>
</comment>
<protein>
    <recommendedName>
        <fullName evidence="6">ENTH domain-containing protein</fullName>
    </recommendedName>
</protein>
<dbReference type="GO" id="GO:0030136">
    <property type="term" value="C:clathrin-coated vesicle"/>
    <property type="evidence" value="ECO:0007669"/>
    <property type="project" value="InterPro"/>
</dbReference>
<keyword evidence="3" id="KW-0472">Membrane</keyword>
<dbReference type="GO" id="GO:0005546">
    <property type="term" value="F:phosphatidylinositol-4,5-bisphosphate binding"/>
    <property type="evidence" value="ECO:0007669"/>
    <property type="project" value="TreeGrafter"/>
</dbReference>
<organism evidence="7 8">
    <name type="scientific">Galdieria partita</name>
    <dbReference type="NCBI Taxonomy" id="83374"/>
    <lineage>
        <taxon>Eukaryota</taxon>
        <taxon>Rhodophyta</taxon>
        <taxon>Bangiophyceae</taxon>
        <taxon>Galdieriales</taxon>
        <taxon>Galdieriaceae</taxon>
        <taxon>Galdieria</taxon>
    </lineage>
</organism>
<dbReference type="Proteomes" id="UP001061958">
    <property type="component" value="Unassembled WGS sequence"/>
</dbReference>
<feature type="region of interest" description="Disordered" evidence="5">
    <location>
        <begin position="578"/>
        <end position="610"/>
    </location>
</feature>
<keyword evidence="2" id="KW-0254">Endocytosis</keyword>
<feature type="domain" description="ENTH" evidence="6">
    <location>
        <begin position="100"/>
        <end position="237"/>
    </location>
</feature>
<reference evidence="7" key="2">
    <citation type="submission" date="2022-01" db="EMBL/GenBank/DDBJ databases">
        <authorList>
            <person name="Hirooka S."/>
            <person name="Miyagishima S.Y."/>
        </authorList>
    </citation>
    <scope>NUCLEOTIDE SEQUENCE</scope>
    <source>
        <strain evidence="7">NBRC 102759</strain>
    </source>
</reference>
<dbReference type="InterPro" id="IPR048050">
    <property type="entry name" value="ANTH_N_plant"/>
</dbReference>
<proteinExistence type="predicted"/>
<feature type="region of interest" description="Disordered" evidence="5">
    <location>
        <begin position="634"/>
        <end position="662"/>
    </location>
</feature>
<evidence type="ECO:0000256" key="4">
    <source>
        <dbReference type="ARBA" id="ARBA00023176"/>
    </source>
</evidence>
<keyword evidence="4" id="KW-0168">Coated pit</keyword>
<feature type="compositionally biased region" description="Low complexity" evidence="5">
    <location>
        <begin position="582"/>
        <end position="598"/>
    </location>
</feature>
<dbReference type="EMBL" id="BQMJ01000029">
    <property type="protein sequence ID" value="GJQ11985.1"/>
    <property type="molecule type" value="Genomic_DNA"/>
</dbReference>
<dbReference type="InterPro" id="IPR014712">
    <property type="entry name" value="ANTH_dom_sf"/>
</dbReference>
<dbReference type="GO" id="GO:0072583">
    <property type="term" value="P:clathrin-dependent endocytosis"/>
    <property type="evidence" value="ECO:0007669"/>
    <property type="project" value="InterPro"/>
</dbReference>
<dbReference type="InterPro" id="IPR045192">
    <property type="entry name" value="AP180-like"/>
</dbReference>
<dbReference type="AlphaFoldDB" id="A0A9C7PWZ5"/>
<dbReference type="SUPFAM" id="SSF48464">
    <property type="entry name" value="ENTH/VHS domain"/>
    <property type="match status" value="1"/>
</dbReference>
<dbReference type="GO" id="GO:0006900">
    <property type="term" value="P:vesicle budding from membrane"/>
    <property type="evidence" value="ECO:0007669"/>
    <property type="project" value="TreeGrafter"/>
</dbReference>
<evidence type="ECO:0000259" key="6">
    <source>
        <dbReference type="PROSITE" id="PS50942"/>
    </source>
</evidence>
<evidence type="ECO:0000256" key="5">
    <source>
        <dbReference type="SAM" id="MobiDB-lite"/>
    </source>
</evidence>
<keyword evidence="8" id="KW-1185">Reference proteome</keyword>
<dbReference type="CDD" id="cd03564">
    <property type="entry name" value="ANTH_N"/>
    <property type="match status" value="1"/>
</dbReference>
<dbReference type="Pfam" id="PF07651">
    <property type="entry name" value="ANTH"/>
    <property type="match status" value="1"/>
</dbReference>
<dbReference type="Gene3D" id="1.25.40.90">
    <property type="match status" value="1"/>
</dbReference>
<dbReference type="PANTHER" id="PTHR22951:SF5">
    <property type="entry name" value="PHOSPHATIDYLINOSITOL-BINDING CLATHRIN ASSEMBLY PROTEIN LAP"/>
    <property type="match status" value="1"/>
</dbReference>
<dbReference type="OrthoDB" id="4605at2759"/>
<dbReference type="GO" id="GO:0005905">
    <property type="term" value="C:clathrin-coated pit"/>
    <property type="evidence" value="ECO:0007669"/>
    <property type="project" value="UniProtKB-SubCell"/>
</dbReference>
<dbReference type="InterPro" id="IPR011417">
    <property type="entry name" value="ANTH_dom"/>
</dbReference>
<accession>A0A9C7PWZ5</accession>
<evidence type="ECO:0000313" key="8">
    <source>
        <dbReference type="Proteomes" id="UP001061958"/>
    </source>
</evidence>
<feature type="region of interest" description="Disordered" evidence="5">
    <location>
        <begin position="534"/>
        <end position="562"/>
    </location>
</feature>
<dbReference type="SMART" id="SM00273">
    <property type="entry name" value="ENTH"/>
    <property type="match status" value="1"/>
</dbReference>
<dbReference type="GO" id="GO:0005545">
    <property type="term" value="F:1-phosphatidylinositol binding"/>
    <property type="evidence" value="ECO:0007669"/>
    <property type="project" value="InterPro"/>
</dbReference>